<name>A0AA88UU46_9ASTE</name>
<proteinExistence type="predicted"/>
<gene>
    <name evidence="2" type="ORF">RJ640_002712</name>
</gene>
<dbReference type="GO" id="GO:0003676">
    <property type="term" value="F:nucleic acid binding"/>
    <property type="evidence" value="ECO:0007669"/>
    <property type="project" value="InterPro"/>
</dbReference>
<accession>A0AA88UU46</accession>
<sequence>MGKFWTGKGREEDGVCMALMQNRGIIDSRRAELWAFKSAFTLAWKESFRWVVVESDALEVLEVGINAPNVSAD</sequence>
<reference evidence="2" key="1">
    <citation type="submission" date="2022-12" db="EMBL/GenBank/DDBJ databases">
        <title>Draft genome assemblies for two species of Escallonia (Escalloniales).</title>
        <authorList>
            <person name="Chanderbali A."/>
            <person name="Dervinis C."/>
            <person name="Anghel I."/>
            <person name="Soltis D."/>
            <person name="Soltis P."/>
            <person name="Zapata F."/>
        </authorList>
    </citation>
    <scope>NUCLEOTIDE SEQUENCE</scope>
    <source>
        <strain evidence="2">UCBG92.1500</strain>
        <tissue evidence="2">Leaf</tissue>
    </source>
</reference>
<comment type="caution">
    <text evidence="2">The sequence shown here is derived from an EMBL/GenBank/DDBJ whole genome shotgun (WGS) entry which is preliminary data.</text>
</comment>
<evidence type="ECO:0000259" key="1">
    <source>
        <dbReference type="Pfam" id="PF13456"/>
    </source>
</evidence>
<dbReference type="GO" id="GO:0004523">
    <property type="term" value="F:RNA-DNA hybrid ribonuclease activity"/>
    <property type="evidence" value="ECO:0007669"/>
    <property type="project" value="InterPro"/>
</dbReference>
<dbReference type="AlphaFoldDB" id="A0AA88UU46"/>
<feature type="domain" description="RNase H type-1" evidence="1">
    <location>
        <begin position="10"/>
        <end position="62"/>
    </location>
</feature>
<evidence type="ECO:0000313" key="2">
    <source>
        <dbReference type="EMBL" id="KAK2993343.1"/>
    </source>
</evidence>
<dbReference type="InterPro" id="IPR002156">
    <property type="entry name" value="RNaseH_domain"/>
</dbReference>
<dbReference type="Pfam" id="PF13456">
    <property type="entry name" value="RVT_3"/>
    <property type="match status" value="1"/>
</dbReference>
<organism evidence="2 3">
    <name type="scientific">Escallonia rubra</name>
    <dbReference type="NCBI Taxonomy" id="112253"/>
    <lineage>
        <taxon>Eukaryota</taxon>
        <taxon>Viridiplantae</taxon>
        <taxon>Streptophyta</taxon>
        <taxon>Embryophyta</taxon>
        <taxon>Tracheophyta</taxon>
        <taxon>Spermatophyta</taxon>
        <taxon>Magnoliopsida</taxon>
        <taxon>eudicotyledons</taxon>
        <taxon>Gunneridae</taxon>
        <taxon>Pentapetalae</taxon>
        <taxon>asterids</taxon>
        <taxon>campanulids</taxon>
        <taxon>Escalloniales</taxon>
        <taxon>Escalloniaceae</taxon>
        <taxon>Escallonia</taxon>
    </lineage>
</organism>
<dbReference type="EMBL" id="JAVXUO010000324">
    <property type="protein sequence ID" value="KAK2993343.1"/>
    <property type="molecule type" value="Genomic_DNA"/>
</dbReference>
<evidence type="ECO:0000313" key="3">
    <source>
        <dbReference type="Proteomes" id="UP001187471"/>
    </source>
</evidence>
<protein>
    <recommendedName>
        <fullName evidence="1">RNase H type-1 domain-containing protein</fullName>
    </recommendedName>
</protein>
<dbReference type="Proteomes" id="UP001187471">
    <property type="component" value="Unassembled WGS sequence"/>
</dbReference>
<keyword evidence="3" id="KW-1185">Reference proteome</keyword>